<dbReference type="PANTHER" id="PTHR43479">
    <property type="entry name" value="ACREF/ENVCD OPERON REPRESSOR-RELATED"/>
    <property type="match status" value="1"/>
</dbReference>
<dbReference type="InterPro" id="IPR050624">
    <property type="entry name" value="HTH-type_Tx_Regulator"/>
</dbReference>
<dbReference type="InterPro" id="IPR009057">
    <property type="entry name" value="Homeodomain-like_sf"/>
</dbReference>
<dbReference type="PANTHER" id="PTHR43479:SF11">
    <property type="entry name" value="ACREF_ENVCD OPERON REPRESSOR-RELATED"/>
    <property type="match status" value="1"/>
</dbReference>
<dbReference type="Proteomes" id="UP001240171">
    <property type="component" value="Unassembled WGS sequence"/>
</dbReference>
<organism evidence="4 5">
    <name type="scientific">Paenibacillus lacisoli</name>
    <dbReference type="NCBI Taxonomy" id="3064525"/>
    <lineage>
        <taxon>Bacteria</taxon>
        <taxon>Bacillati</taxon>
        <taxon>Bacillota</taxon>
        <taxon>Bacilli</taxon>
        <taxon>Bacillales</taxon>
        <taxon>Paenibacillaceae</taxon>
        <taxon>Paenibacillus</taxon>
    </lineage>
</organism>
<comment type="caution">
    <text evidence="4">The sequence shown here is derived from an EMBL/GenBank/DDBJ whole genome shotgun (WGS) entry which is preliminary data.</text>
</comment>
<sequence length="194" mass="22441">MSNHELFSPHSSKHYSNQETNRLTREAICTALILLIQKQPFSKITITEIVKLAGVSRTAYYSNYSSKQDILIDLVDSLIHEINQNLLPYTDESTGKSKDPEKFISVLFKSIIQKRDIYTTLQDANFNYVILDCLNEVMLSQLQEKTDENIYRTYFNAGALYNVIVKWVQSGFSRTVEEMTQICVRYYHTPMSEG</sequence>
<evidence type="ECO:0000256" key="2">
    <source>
        <dbReference type="PROSITE-ProRule" id="PRU00335"/>
    </source>
</evidence>
<dbReference type="InterPro" id="IPR001647">
    <property type="entry name" value="HTH_TetR"/>
</dbReference>
<accession>A0ABT9CHK5</accession>
<dbReference type="SUPFAM" id="SSF46689">
    <property type="entry name" value="Homeodomain-like"/>
    <property type="match status" value="1"/>
</dbReference>
<feature type="domain" description="HTH tetR-type" evidence="3">
    <location>
        <begin position="22"/>
        <end position="82"/>
    </location>
</feature>
<gene>
    <name evidence="4" type="ORF">Q5741_20470</name>
</gene>
<dbReference type="PROSITE" id="PS50977">
    <property type="entry name" value="HTH_TETR_2"/>
    <property type="match status" value="1"/>
</dbReference>
<dbReference type="InterPro" id="IPR039532">
    <property type="entry name" value="TetR_C_Firmicutes"/>
</dbReference>
<evidence type="ECO:0000313" key="5">
    <source>
        <dbReference type="Proteomes" id="UP001240171"/>
    </source>
</evidence>
<keyword evidence="1 2" id="KW-0238">DNA-binding</keyword>
<feature type="DNA-binding region" description="H-T-H motif" evidence="2">
    <location>
        <begin position="45"/>
        <end position="64"/>
    </location>
</feature>
<proteinExistence type="predicted"/>
<reference evidence="4 5" key="1">
    <citation type="submission" date="2023-07" db="EMBL/GenBank/DDBJ databases">
        <title>Paenibacillus sp. JX-17 nov. isolated from soil.</title>
        <authorList>
            <person name="Wan Y."/>
            <person name="Liu B."/>
        </authorList>
    </citation>
    <scope>NUCLEOTIDE SEQUENCE [LARGE SCALE GENOMIC DNA]</scope>
    <source>
        <strain evidence="4 5">JX-17</strain>
    </source>
</reference>
<evidence type="ECO:0000259" key="3">
    <source>
        <dbReference type="PROSITE" id="PS50977"/>
    </source>
</evidence>
<dbReference type="Gene3D" id="1.10.357.10">
    <property type="entry name" value="Tetracycline Repressor, domain 2"/>
    <property type="match status" value="1"/>
</dbReference>
<protein>
    <submittedName>
        <fullName evidence="4">TetR/AcrR family transcriptional regulator C-terminal domain-containing protein</fullName>
    </submittedName>
</protein>
<dbReference type="RefSeq" id="WP_305025984.1">
    <property type="nucleotide sequence ID" value="NZ_JAUQTB010000022.1"/>
</dbReference>
<dbReference type="Pfam" id="PF14278">
    <property type="entry name" value="TetR_C_8"/>
    <property type="match status" value="1"/>
</dbReference>
<evidence type="ECO:0000313" key="4">
    <source>
        <dbReference type="EMBL" id="MDO7908762.1"/>
    </source>
</evidence>
<evidence type="ECO:0000256" key="1">
    <source>
        <dbReference type="ARBA" id="ARBA00023125"/>
    </source>
</evidence>
<name>A0ABT9CHK5_9BACL</name>
<dbReference type="EMBL" id="JAUQTB010000022">
    <property type="protein sequence ID" value="MDO7908762.1"/>
    <property type="molecule type" value="Genomic_DNA"/>
</dbReference>
<keyword evidence="5" id="KW-1185">Reference proteome</keyword>